<evidence type="ECO:0000259" key="3">
    <source>
        <dbReference type="PROSITE" id="PS50213"/>
    </source>
</evidence>
<sequence length="346" mass="36510">MLQPFFLAFSLVTFAATGAGAVDLFEGLRNANASKFAAWIESDPELVSIFTAPDVRTVYAPMDEAVPDFNTTARLLLRARQSDPRQVPLATAIQCSNQASTGSRLGTPPTGSVNQVNIDGPVNGSNVVASHGSGGNNYRRARSVEEHPIQLFSGLGDNVTVTATDIPYDCGLIHRVTDFFTIPQDFTTTFNATNQTSFSAGLQSTNLSSTLSHPSGVTVFSTSNSAYTAGTSNSTSPAQLSSLLSNHVVPGFLGYLPELRDGQNLTTVGGTTLTVSIRGGDYYINEARIVKADLITDNGVAHVLDKILTPPPARAVEPYTGSSWSLTPTKPVLAACIIALILPIGM</sequence>
<keyword evidence="5" id="KW-1185">Reference proteome</keyword>
<dbReference type="SMART" id="SM00554">
    <property type="entry name" value="FAS1"/>
    <property type="match status" value="1"/>
</dbReference>
<feature type="compositionally biased region" description="Polar residues" evidence="1">
    <location>
        <begin position="98"/>
        <end position="128"/>
    </location>
</feature>
<dbReference type="InterPro" id="IPR050904">
    <property type="entry name" value="Adhesion/Biosynth-related"/>
</dbReference>
<organism evidence="4 5">
    <name type="scientific">Endocarpon pusillum</name>
    <dbReference type="NCBI Taxonomy" id="364733"/>
    <lineage>
        <taxon>Eukaryota</taxon>
        <taxon>Fungi</taxon>
        <taxon>Dikarya</taxon>
        <taxon>Ascomycota</taxon>
        <taxon>Pezizomycotina</taxon>
        <taxon>Eurotiomycetes</taxon>
        <taxon>Chaetothyriomycetidae</taxon>
        <taxon>Verrucariales</taxon>
        <taxon>Verrucariaceae</taxon>
        <taxon>Endocarpon</taxon>
    </lineage>
</organism>
<feature type="signal peptide" evidence="2">
    <location>
        <begin position="1"/>
        <end position="21"/>
    </location>
</feature>
<dbReference type="EMBL" id="JAACFV010000007">
    <property type="protein sequence ID" value="KAF7513217.1"/>
    <property type="molecule type" value="Genomic_DNA"/>
</dbReference>
<dbReference type="GO" id="GO:0000329">
    <property type="term" value="C:fungal-type vacuole membrane"/>
    <property type="evidence" value="ECO:0007669"/>
    <property type="project" value="TreeGrafter"/>
</dbReference>
<feature type="chain" id="PRO_5034712803" description="FAS1 domain-containing protein" evidence="2">
    <location>
        <begin position="22"/>
        <end position="346"/>
    </location>
</feature>
<dbReference type="GO" id="GO:0016236">
    <property type="term" value="P:macroautophagy"/>
    <property type="evidence" value="ECO:0007669"/>
    <property type="project" value="TreeGrafter"/>
</dbReference>
<proteinExistence type="predicted"/>
<dbReference type="Gene3D" id="2.30.180.10">
    <property type="entry name" value="FAS1 domain"/>
    <property type="match status" value="1"/>
</dbReference>
<dbReference type="PROSITE" id="PS50213">
    <property type="entry name" value="FAS1"/>
    <property type="match status" value="1"/>
</dbReference>
<evidence type="ECO:0000313" key="5">
    <source>
        <dbReference type="Proteomes" id="UP000606974"/>
    </source>
</evidence>
<reference evidence="4" key="1">
    <citation type="submission" date="2020-02" db="EMBL/GenBank/DDBJ databases">
        <authorList>
            <person name="Palmer J.M."/>
        </authorList>
    </citation>
    <scope>NUCLEOTIDE SEQUENCE</scope>
    <source>
        <strain evidence="4">EPUS1.4</strain>
        <tissue evidence="4">Thallus</tissue>
    </source>
</reference>
<evidence type="ECO:0000256" key="1">
    <source>
        <dbReference type="SAM" id="MobiDB-lite"/>
    </source>
</evidence>
<accession>A0A8H7AUJ9</accession>
<gene>
    <name evidence="4" type="ORF">GJ744_010613</name>
</gene>
<dbReference type="Proteomes" id="UP000606974">
    <property type="component" value="Unassembled WGS sequence"/>
</dbReference>
<dbReference type="SUPFAM" id="SSF82153">
    <property type="entry name" value="FAS1 domain"/>
    <property type="match status" value="1"/>
</dbReference>
<feature type="region of interest" description="Disordered" evidence="1">
    <location>
        <begin position="98"/>
        <end position="137"/>
    </location>
</feature>
<dbReference type="Pfam" id="PF02469">
    <property type="entry name" value="Fasciclin"/>
    <property type="match status" value="1"/>
</dbReference>
<name>A0A8H7AUJ9_9EURO</name>
<evidence type="ECO:0000313" key="4">
    <source>
        <dbReference type="EMBL" id="KAF7513217.1"/>
    </source>
</evidence>
<evidence type="ECO:0000256" key="2">
    <source>
        <dbReference type="SAM" id="SignalP"/>
    </source>
</evidence>
<dbReference type="InterPro" id="IPR036378">
    <property type="entry name" value="FAS1_dom_sf"/>
</dbReference>
<dbReference type="InterPro" id="IPR000782">
    <property type="entry name" value="FAS1_domain"/>
</dbReference>
<protein>
    <recommendedName>
        <fullName evidence="3">FAS1 domain-containing protein</fullName>
    </recommendedName>
</protein>
<dbReference type="PANTHER" id="PTHR10900">
    <property type="entry name" value="PERIOSTIN-RELATED"/>
    <property type="match status" value="1"/>
</dbReference>
<dbReference type="OrthoDB" id="286301at2759"/>
<comment type="caution">
    <text evidence="4">The sequence shown here is derived from an EMBL/GenBank/DDBJ whole genome shotgun (WGS) entry which is preliminary data.</text>
</comment>
<feature type="domain" description="FAS1" evidence="3">
    <location>
        <begin position="173"/>
        <end position="308"/>
    </location>
</feature>
<dbReference type="AlphaFoldDB" id="A0A8H7AUJ9"/>
<keyword evidence="2" id="KW-0732">Signal</keyword>
<dbReference type="PANTHER" id="PTHR10900:SF77">
    <property type="entry name" value="FI19380P1"/>
    <property type="match status" value="1"/>
</dbReference>